<protein>
    <recommendedName>
        <fullName evidence="2">CCHC-type domain-containing protein</fullName>
    </recommendedName>
</protein>
<dbReference type="EMBL" id="OV121139">
    <property type="protein sequence ID" value="CAH0562807.1"/>
    <property type="molecule type" value="Genomic_DNA"/>
</dbReference>
<keyword evidence="1" id="KW-0479">Metal-binding</keyword>
<dbReference type="InterPro" id="IPR001878">
    <property type="entry name" value="Znf_CCHC"/>
</dbReference>
<dbReference type="OrthoDB" id="10069609at2759"/>
<feature type="domain" description="CCHC-type" evidence="2">
    <location>
        <begin position="431"/>
        <end position="446"/>
    </location>
</feature>
<evidence type="ECO:0000313" key="4">
    <source>
        <dbReference type="Proteomes" id="UP001154078"/>
    </source>
</evidence>
<name>A0A9P0BGR5_BRAAE</name>
<sequence length="475" mass="53367">MAIYDDYCQVTRKHKQLKAFINGHMIYEIIVVKFPTLPTQQQVIDLIPMHNLGKAVVSPKSEKDWHCSMNFFGKQIKNRNEINRLVYDDRVGEDSLAMYYVRNKVQLTRLTVKVPALLGKLWSYDFIPCSLEDAMLRAEANGEVLSDCIVCALMGDNEIRFEATIKMGSDVIKATNLETPEDLENKAILTESESIVNNLNQGSIKSKEENILKEKDKIIQQFLDATHNIKTKAQLEVLRSYSDNSQAPNGKTVPTTNTSVVLVYPDADNEHTKSFTSDQTRAALTTILRPRQTGCKIDKVNKLPAGGLRLESSKFDLSALSTQALKEKGLVLRVPTKRPARLAIYHVPALLDAEEVEEAIIAQNSDGLTNDQQDILKDGVLVKFKFGPRDSSTVHWIVQTTPRARKIILNNDQLYIGMSKCRVSDHIRVTRCHNCQQYGHMSSSCRAKAPACAHCAKQHNTDKCPTNNQDPICIN</sequence>
<dbReference type="Proteomes" id="UP001154078">
    <property type="component" value="Chromosome 8"/>
</dbReference>
<keyword evidence="4" id="KW-1185">Reference proteome</keyword>
<gene>
    <name evidence="3" type="ORF">MELIAE_LOCUS11827</name>
</gene>
<keyword evidence="1" id="KW-0862">Zinc</keyword>
<dbReference type="PROSITE" id="PS50158">
    <property type="entry name" value="ZF_CCHC"/>
    <property type="match status" value="1"/>
</dbReference>
<keyword evidence="1" id="KW-0863">Zinc-finger</keyword>
<reference evidence="3" key="1">
    <citation type="submission" date="2021-12" db="EMBL/GenBank/DDBJ databases">
        <authorList>
            <person name="King R."/>
        </authorList>
    </citation>
    <scope>NUCLEOTIDE SEQUENCE</scope>
</reference>
<dbReference type="GO" id="GO:0008270">
    <property type="term" value="F:zinc ion binding"/>
    <property type="evidence" value="ECO:0007669"/>
    <property type="project" value="UniProtKB-KW"/>
</dbReference>
<evidence type="ECO:0000313" key="3">
    <source>
        <dbReference type="EMBL" id="CAH0562807.1"/>
    </source>
</evidence>
<dbReference type="GO" id="GO:0003676">
    <property type="term" value="F:nucleic acid binding"/>
    <property type="evidence" value="ECO:0007669"/>
    <property type="project" value="InterPro"/>
</dbReference>
<proteinExistence type="predicted"/>
<evidence type="ECO:0000259" key="2">
    <source>
        <dbReference type="PROSITE" id="PS50158"/>
    </source>
</evidence>
<organism evidence="3 4">
    <name type="scientific">Brassicogethes aeneus</name>
    <name type="common">Rape pollen beetle</name>
    <name type="synonym">Meligethes aeneus</name>
    <dbReference type="NCBI Taxonomy" id="1431903"/>
    <lineage>
        <taxon>Eukaryota</taxon>
        <taxon>Metazoa</taxon>
        <taxon>Ecdysozoa</taxon>
        <taxon>Arthropoda</taxon>
        <taxon>Hexapoda</taxon>
        <taxon>Insecta</taxon>
        <taxon>Pterygota</taxon>
        <taxon>Neoptera</taxon>
        <taxon>Endopterygota</taxon>
        <taxon>Coleoptera</taxon>
        <taxon>Polyphaga</taxon>
        <taxon>Cucujiformia</taxon>
        <taxon>Nitidulidae</taxon>
        <taxon>Meligethinae</taxon>
        <taxon>Brassicogethes</taxon>
    </lineage>
</organism>
<accession>A0A9P0BGR5</accession>
<dbReference type="AlphaFoldDB" id="A0A9P0BGR5"/>
<evidence type="ECO:0000256" key="1">
    <source>
        <dbReference type="PROSITE-ProRule" id="PRU00047"/>
    </source>
</evidence>